<dbReference type="Proteomes" id="UP000318661">
    <property type="component" value="Unassembled WGS sequence"/>
</dbReference>
<accession>A0A537LPJ0</accession>
<proteinExistence type="predicted"/>
<dbReference type="EMBL" id="VBAI01000103">
    <property type="protein sequence ID" value="TMJ10726.1"/>
    <property type="molecule type" value="Genomic_DNA"/>
</dbReference>
<sequence>MRPQKVPTRYTVRLRPPMEFPLTAPCPQCGSEMEPRSKAQRGRAVYVCPECGYEMEAEEEPADEEPTDEEPTKPVDEDDV</sequence>
<gene>
    <name evidence="4" type="ORF">E6G98_06980</name>
    <name evidence="3" type="ORF">E6G99_02070</name>
</gene>
<feature type="compositionally biased region" description="Basic and acidic residues" evidence="1">
    <location>
        <begin position="70"/>
        <end position="80"/>
    </location>
</feature>
<organism evidence="3 6">
    <name type="scientific">Candidatus Segetimicrobium genomatis</name>
    <dbReference type="NCBI Taxonomy" id="2569760"/>
    <lineage>
        <taxon>Bacteria</taxon>
        <taxon>Bacillati</taxon>
        <taxon>Candidatus Sysuimicrobiota</taxon>
        <taxon>Candidatus Sysuimicrobiia</taxon>
        <taxon>Candidatus Sysuimicrobiales</taxon>
        <taxon>Candidatus Segetimicrobiaceae</taxon>
        <taxon>Candidatus Segetimicrobium</taxon>
    </lineage>
</organism>
<dbReference type="InterPro" id="IPR001529">
    <property type="entry name" value="Zn_ribbon_RPB9"/>
</dbReference>
<feature type="compositionally biased region" description="Acidic residues" evidence="1">
    <location>
        <begin position="56"/>
        <end position="69"/>
    </location>
</feature>
<feature type="region of interest" description="Disordered" evidence="1">
    <location>
        <begin position="20"/>
        <end position="41"/>
    </location>
</feature>
<protein>
    <recommendedName>
        <fullName evidence="2">DNA-directed RNA polymerase II subunit RPB9-like zinc ribbon domain-containing protein</fullName>
    </recommendedName>
</protein>
<dbReference type="Proteomes" id="UP000315217">
    <property type="component" value="Unassembled WGS sequence"/>
</dbReference>
<evidence type="ECO:0000313" key="5">
    <source>
        <dbReference type="Proteomes" id="UP000315217"/>
    </source>
</evidence>
<dbReference type="SMART" id="SM00661">
    <property type="entry name" value="RPOL9"/>
    <property type="match status" value="1"/>
</dbReference>
<name>A0A537LPJ0_9BACT</name>
<comment type="caution">
    <text evidence="3">The sequence shown here is derived from an EMBL/GenBank/DDBJ whole genome shotgun (WGS) entry which is preliminary data.</text>
</comment>
<reference evidence="5 6" key="1">
    <citation type="journal article" date="2019" name="Nat. Microbiol.">
        <title>Mediterranean grassland soil C-N compound turnover is dependent on rainfall and depth, and is mediated by genomically divergent microorganisms.</title>
        <authorList>
            <person name="Diamond S."/>
            <person name="Andeer P.F."/>
            <person name="Li Z."/>
            <person name="Crits-Christoph A."/>
            <person name="Burstein D."/>
            <person name="Anantharaman K."/>
            <person name="Lane K.R."/>
            <person name="Thomas B.C."/>
            <person name="Pan C."/>
            <person name="Northen T.R."/>
            <person name="Banfield J.F."/>
        </authorList>
    </citation>
    <scope>NUCLEOTIDE SEQUENCE [LARGE SCALE GENOMIC DNA]</scope>
    <source>
        <strain evidence="4">NP_1</strain>
        <strain evidence="3">NP_2</strain>
    </source>
</reference>
<dbReference type="GO" id="GO:0006351">
    <property type="term" value="P:DNA-templated transcription"/>
    <property type="evidence" value="ECO:0007669"/>
    <property type="project" value="InterPro"/>
</dbReference>
<evidence type="ECO:0000313" key="6">
    <source>
        <dbReference type="Proteomes" id="UP000318661"/>
    </source>
</evidence>
<evidence type="ECO:0000256" key="1">
    <source>
        <dbReference type="SAM" id="MobiDB-lite"/>
    </source>
</evidence>
<evidence type="ECO:0000313" key="3">
    <source>
        <dbReference type="EMBL" id="TMJ09842.1"/>
    </source>
</evidence>
<dbReference type="EMBL" id="VBAJ01000035">
    <property type="protein sequence ID" value="TMJ09842.1"/>
    <property type="molecule type" value="Genomic_DNA"/>
</dbReference>
<feature type="region of interest" description="Disordered" evidence="1">
    <location>
        <begin position="56"/>
        <end position="80"/>
    </location>
</feature>
<feature type="domain" description="DNA-directed RNA polymerase II subunit RPB9-like zinc ribbon" evidence="2">
    <location>
        <begin position="26"/>
        <end position="80"/>
    </location>
</feature>
<evidence type="ECO:0000313" key="4">
    <source>
        <dbReference type="EMBL" id="TMJ10726.1"/>
    </source>
</evidence>
<dbReference type="AlphaFoldDB" id="A0A537LPJ0"/>
<evidence type="ECO:0000259" key="2">
    <source>
        <dbReference type="SMART" id="SM00661"/>
    </source>
</evidence>